<dbReference type="Gene3D" id="3.30.420.10">
    <property type="entry name" value="Ribonuclease H-like superfamily/Ribonuclease H"/>
    <property type="match status" value="1"/>
</dbReference>
<evidence type="ECO:0000259" key="7">
    <source>
        <dbReference type="PROSITE" id="PS51253"/>
    </source>
</evidence>
<dbReference type="GO" id="GO:0003677">
    <property type="term" value="F:DNA binding"/>
    <property type="evidence" value="ECO:0007669"/>
    <property type="project" value="UniProtKB-KW"/>
</dbReference>
<gene>
    <name evidence="8" type="ORF">GEV33_010190</name>
</gene>
<dbReference type="EMBL" id="JABDTM020025918">
    <property type="protein sequence ID" value="KAH0812601.1"/>
    <property type="molecule type" value="Genomic_DNA"/>
</dbReference>
<feature type="compositionally biased region" description="Basic and acidic residues" evidence="6">
    <location>
        <begin position="1165"/>
        <end position="1185"/>
    </location>
</feature>
<feature type="compositionally biased region" description="Basic and acidic residues" evidence="6">
    <location>
        <begin position="2272"/>
        <end position="2288"/>
    </location>
</feature>
<dbReference type="GO" id="GO:0003964">
    <property type="term" value="F:RNA-directed DNA polymerase activity"/>
    <property type="evidence" value="ECO:0007669"/>
    <property type="project" value="UniProtKB-KW"/>
</dbReference>
<protein>
    <recommendedName>
        <fullName evidence="7">HTH CENPB-type domain-containing protein</fullName>
    </recommendedName>
</protein>
<evidence type="ECO:0000256" key="3">
    <source>
        <dbReference type="ARBA" id="ARBA00022695"/>
    </source>
</evidence>
<dbReference type="GO" id="GO:0005634">
    <property type="term" value="C:nucleus"/>
    <property type="evidence" value="ECO:0007669"/>
    <property type="project" value="UniProtKB-SubCell"/>
</dbReference>
<dbReference type="SUPFAM" id="SSF57756">
    <property type="entry name" value="Retrovirus zinc finger-like domains"/>
    <property type="match status" value="1"/>
</dbReference>
<keyword evidence="4" id="KW-0695">RNA-directed DNA polymerase</keyword>
<feature type="domain" description="HTH CENPB-type" evidence="7">
    <location>
        <begin position="1680"/>
        <end position="1755"/>
    </location>
</feature>
<dbReference type="SUPFAM" id="SSF46689">
    <property type="entry name" value="Homeodomain-like"/>
    <property type="match status" value="1"/>
</dbReference>
<keyword evidence="5" id="KW-0238">DNA-binding</keyword>
<feature type="region of interest" description="Disordered" evidence="6">
    <location>
        <begin position="446"/>
        <end position="539"/>
    </location>
</feature>
<dbReference type="PROSITE" id="PS51253">
    <property type="entry name" value="HTH_CENPB"/>
    <property type="match status" value="1"/>
</dbReference>
<organism evidence="8 9">
    <name type="scientific">Tenebrio molitor</name>
    <name type="common">Yellow mealworm beetle</name>
    <dbReference type="NCBI Taxonomy" id="7067"/>
    <lineage>
        <taxon>Eukaryota</taxon>
        <taxon>Metazoa</taxon>
        <taxon>Ecdysozoa</taxon>
        <taxon>Arthropoda</taxon>
        <taxon>Hexapoda</taxon>
        <taxon>Insecta</taxon>
        <taxon>Pterygota</taxon>
        <taxon>Neoptera</taxon>
        <taxon>Endopterygota</taxon>
        <taxon>Coleoptera</taxon>
        <taxon>Polyphaga</taxon>
        <taxon>Cucujiformia</taxon>
        <taxon>Tenebrionidae</taxon>
        <taxon>Tenebrio</taxon>
    </lineage>
</organism>
<dbReference type="GO" id="GO:0008270">
    <property type="term" value="F:zinc ion binding"/>
    <property type="evidence" value="ECO:0007669"/>
    <property type="project" value="InterPro"/>
</dbReference>
<comment type="subcellular location">
    <subcellularLocation>
        <location evidence="1">Nucleus</location>
    </subcellularLocation>
</comment>
<dbReference type="InterPro" id="IPR006600">
    <property type="entry name" value="HTH_CenpB_DNA-bd_dom"/>
</dbReference>
<feature type="compositionally biased region" description="Basic residues" evidence="6">
    <location>
        <begin position="1149"/>
        <end position="1164"/>
    </location>
</feature>
<dbReference type="PANTHER" id="PTHR19303:SF16">
    <property type="entry name" value="JERKY PROTEIN HOMOLOG-LIKE"/>
    <property type="match status" value="1"/>
</dbReference>
<feature type="compositionally biased region" description="Polar residues" evidence="6">
    <location>
        <begin position="474"/>
        <end position="505"/>
    </location>
</feature>
<feature type="region of interest" description="Disordered" evidence="6">
    <location>
        <begin position="2220"/>
        <end position="2289"/>
    </location>
</feature>
<feature type="compositionally biased region" description="Polar residues" evidence="6">
    <location>
        <begin position="353"/>
        <end position="362"/>
    </location>
</feature>
<dbReference type="Pfam" id="PF03221">
    <property type="entry name" value="HTH_Tnp_Tc5"/>
    <property type="match status" value="1"/>
</dbReference>
<dbReference type="InterPro" id="IPR004875">
    <property type="entry name" value="DDE_SF_endonuclease_dom"/>
</dbReference>
<feature type="compositionally biased region" description="Polar residues" evidence="6">
    <location>
        <begin position="677"/>
        <end position="697"/>
    </location>
</feature>
<feature type="region of interest" description="Disordered" evidence="6">
    <location>
        <begin position="239"/>
        <end position="386"/>
    </location>
</feature>
<dbReference type="InterPro" id="IPR021109">
    <property type="entry name" value="Peptidase_aspartic_dom_sf"/>
</dbReference>
<dbReference type="SMART" id="SM00674">
    <property type="entry name" value="CENPB"/>
    <property type="match status" value="1"/>
</dbReference>
<name>A0A8J6LGS1_TENMO</name>
<accession>A0A8J6LGS1</accession>
<dbReference type="SMART" id="SM00343">
    <property type="entry name" value="ZnF_C2HC"/>
    <property type="match status" value="6"/>
</dbReference>
<dbReference type="PANTHER" id="PTHR19303">
    <property type="entry name" value="TRANSPOSON"/>
    <property type="match status" value="1"/>
</dbReference>
<feature type="compositionally biased region" description="Low complexity" evidence="6">
    <location>
        <begin position="514"/>
        <end position="535"/>
    </location>
</feature>
<dbReference type="CDD" id="cd00303">
    <property type="entry name" value="retropepsin_like"/>
    <property type="match status" value="1"/>
</dbReference>
<reference evidence="8" key="2">
    <citation type="submission" date="2021-08" db="EMBL/GenBank/DDBJ databases">
        <authorList>
            <person name="Eriksson T."/>
        </authorList>
    </citation>
    <scope>NUCLEOTIDE SEQUENCE</scope>
    <source>
        <strain evidence="8">Stoneville</strain>
        <tissue evidence="8">Whole head</tissue>
    </source>
</reference>
<feature type="compositionally biased region" description="Basic and acidic residues" evidence="6">
    <location>
        <begin position="1049"/>
        <end position="1060"/>
    </location>
</feature>
<dbReference type="Gene3D" id="1.10.10.60">
    <property type="entry name" value="Homeodomain-like"/>
    <property type="match status" value="1"/>
</dbReference>
<evidence type="ECO:0000313" key="8">
    <source>
        <dbReference type="EMBL" id="KAH0812601.1"/>
    </source>
</evidence>
<dbReference type="InterPro" id="IPR009057">
    <property type="entry name" value="Homeodomain-like_sf"/>
</dbReference>
<evidence type="ECO:0000256" key="2">
    <source>
        <dbReference type="ARBA" id="ARBA00022679"/>
    </source>
</evidence>
<feature type="compositionally biased region" description="Acidic residues" evidence="6">
    <location>
        <begin position="239"/>
        <end position="255"/>
    </location>
</feature>
<dbReference type="Gene3D" id="2.40.70.10">
    <property type="entry name" value="Acid Proteases"/>
    <property type="match status" value="1"/>
</dbReference>
<feature type="compositionally biased region" description="Basic and acidic residues" evidence="6">
    <location>
        <begin position="1138"/>
        <end position="1148"/>
    </location>
</feature>
<feature type="region of interest" description="Disordered" evidence="6">
    <location>
        <begin position="789"/>
        <end position="816"/>
    </location>
</feature>
<dbReference type="InterPro" id="IPR001969">
    <property type="entry name" value="Aspartic_peptidase_AS"/>
</dbReference>
<keyword evidence="9" id="KW-1185">Reference proteome</keyword>
<feature type="compositionally biased region" description="Polar residues" evidence="6">
    <location>
        <begin position="1254"/>
        <end position="1272"/>
    </location>
</feature>
<dbReference type="Pfam" id="PF00078">
    <property type="entry name" value="RVT_1"/>
    <property type="match status" value="1"/>
</dbReference>
<comment type="caution">
    <text evidence="8">The sequence shown here is derived from an EMBL/GenBank/DDBJ whole genome shotgun (WGS) entry which is preliminary data.</text>
</comment>
<evidence type="ECO:0000256" key="6">
    <source>
        <dbReference type="SAM" id="MobiDB-lite"/>
    </source>
</evidence>
<dbReference type="InterPro" id="IPR001878">
    <property type="entry name" value="Znf_CCHC"/>
</dbReference>
<evidence type="ECO:0000313" key="9">
    <source>
        <dbReference type="Proteomes" id="UP000719412"/>
    </source>
</evidence>
<reference evidence="8" key="1">
    <citation type="journal article" date="2020" name="J Insects Food Feed">
        <title>The yellow mealworm (Tenebrio molitor) genome: a resource for the emerging insects as food and feed industry.</title>
        <authorList>
            <person name="Eriksson T."/>
            <person name="Andere A."/>
            <person name="Kelstrup H."/>
            <person name="Emery V."/>
            <person name="Picard C."/>
        </authorList>
    </citation>
    <scope>NUCLEOTIDE SEQUENCE</scope>
    <source>
        <strain evidence="8">Stoneville</strain>
        <tissue evidence="8">Whole head</tissue>
    </source>
</reference>
<feature type="compositionally biased region" description="Pro residues" evidence="6">
    <location>
        <begin position="560"/>
        <end position="587"/>
    </location>
</feature>
<dbReference type="InterPro" id="IPR000477">
    <property type="entry name" value="RT_dom"/>
</dbReference>
<feature type="region of interest" description="Disordered" evidence="6">
    <location>
        <begin position="670"/>
        <end position="750"/>
    </location>
</feature>
<dbReference type="Pfam" id="PF03184">
    <property type="entry name" value="DDE_1"/>
    <property type="match status" value="2"/>
</dbReference>
<dbReference type="Gene3D" id="3.10.10.10">
    <property type="entry name" value="HIV Type 1 Reverse Transcriptase, subunit A, domain 1"/>
    <property type="match status" value="2"/>
</dbReference>
<dbReference type="InterPro" id="IPR043502">
    <property type="entry name" value="DNA/RNA_pol_sf"/>
</dbReference>
<dbReference type="InterPro" id="IPR036397">
    <property type="entry name" value="RNaseH_sf"/>
</dbReference>
<dbReference type="CDD" id="cd01647">
    <property type="entry name" value="RT_LTR"/>
    <property type="match status" value="1"/>
</dbReference>
<dbReference type="GO" id="GO:0006508">
    <property type="term" value="P:proteolysis"/>
    <property type="evidence" value="ECO:0007669"/>
    <property type="project" value="InterPro"/>
</dbReference>
<evidence type="ECO:0000256" key="5">
    <source>
        <dbReference type="ARBA" id="ARBA00023125"/>
    </source>
</evidence>
<dbReference type="SUPFAM" id="SSF56672">
    <property type="entry name" value="DNA/RNA polymerases"/>
    <property type="match status" value="2"/>
</dbReference>
<feature type="compositionally biased region" description="Polar residues" evidence="6">
    <location>
        <begin position="2255"/>
        <end position="2271"/>
    </location>
</feature>
<keyword evidence="2" id="KW-0808">Transferase</keyword>
<dbReference type="PROSITE" id="PS00141">
    <property type="entry name" value="ASP_PROTEASE"/>
    <property type="match status" value="1"/>
</dbReference>
<dbReference type="InterPro" id="IPR050863">
    <property type="entry name" value="CenT-Element_Derived"/>
</dbReference>
<dbReference type="InterPro" id="IPR036875">
    <property type="entry name" value="Znf_CCHC_sf"/>
</dbReference>
<feature type="region of interest" description="Disordered" evidence="6">
    <location>
        <begin position="1253"/>
        <end position="1361"/>
    </location>
</feature>
<feature type="compositionally biased region" description="Basic residues" evidence="6">
    <location>
        <begin position="1115"/>
        <end position="1130"/>
    </location>
</feature>
<feature type="region of interest" description="Disordered" evidence="6">
    <location>
        <begin position="554"/>
        <end position="591"/>
    </location>
</feature>
<evidence type="ECO:0000256" key="4">
    <source>
        <dbReference type="ARBA" id="ARBA00022918"/>
    </source>
</evidence>
<keyword evidence="3" id="KW-0548">Nucleotidyltransferase</keyword>
<proteinExistence type="predicted"/>
<dbReference type="SUPFAM" id="SSF50630">
    <property type="entry name" value="Acid proteases"/>
    <property type="match status" value="1"/>
</dbReference>
<sequence>MDLRRPLTDQELLHLIQHGLSDTQGFSNDNGETDEDSHIKEGNLVYLRFHQLTWDYPSKNTTNWLRMKKMYLRLMKMSMMKAKKVKFQTRLKELSETNLCIDEQMISFKGHINIKQYIKNKPTKGLQRLYRNKFPELAAVKDEWTVLEQTTQLEGAEPTQRKVFRISHTAFHRLEKRHEAKYRKNAQERNLTGGGSSSAIPLEERGISVWGRVTVTGTPSVCISGEFQAEAHNELLSGGEEENEDLGQVEDDECNEVTRKRSRWRKNSVLSPRRGRKLARSRLLQPRPPNRPRNPCSFRPTIPGLRAEQSSPTATASRPDRVKLPRALAKKSNDENLRHRKERCHLGDRALHQNHTLPSSAEGSAAKRNPEPSGPHTVPKTLRAQASDLRPYRAPEAPADLVNIWRMPNQRAPPAPTGFTSVRQQLRRRLNGQTVLARAVRKAARQLQERFRRTPRAAQEETTTQPPHCRRKTPTISPSDATPTISPSDATPTISPSDATPTISRSDAEPTIPPFEAEPTTTPSEAESTTPAPATDQTLDLEREVIDEIDAALAGMGSPAPSPAARPPSPQPAAPTRTPTPGPPATEPAPEEFYDWMGREEGTTNSVPGHSRGACRAPAVLFCSRCGTLGLMSRDCPRTARSPTESTKVTCTADRASLPSRFRFRHQLRSRTRLESDNPNQPSVPRTSAVCTRQTARPSAPFPDPTPVRPKPTFPLSRSLFLSRRHRRSTGDKRDQPGAPGHGHHPQGISPDLVLQAPFVNKGFSDCYLFWLPPSRALTADPRTYRNSARLPRPCGVPPQPKKGTGARGLPRPTERCQTPVTSLPVYLVLEIIDAGRNSVTFVQASNLSVCFSPLLSLNKKDCGSVKASWAERRCSYSRHALPEMGLNRHILQPPTWKRHRSLNSTPAPKMDSKFDLSRGPVLILDNHDSHLSLDGIELCRESGIIILSLPPHCSHKLQPLDRSVYGPFKKYVNSMFDAWMRSNPGKTMSIYDIPGVVRDALPLATTPKNIQSGFRVSGIWPLNRHIFTDDEFLTSAVTDRPYLINADNEEKNSDQKRNGDEEERNGDEKGHNGHQTPPHSFVSFEDVSKPSVSGLASNLKTHFSPSDLRPFPKAAKRMNNRKSSKKRKSTILTDTPNKNEIEEDQQRRNAKKMKQLLKSKGTKRNLDTGTKKSKQESRRREKQSTKTRTNQVKISAKPTAPTVTLKSAPEPVSPPDADIRTLHRTELSHRHSLGLTGDAQPHHARPKEIKATCTASRADSRPGPTSFNSSDPAPDHASKHLYPASPLVSGPFLPIPVPSHREGTRPALYSRAPPRRPGEASGVPGPAGAKVSPSHTLLHPPPRTSPRSRTPSPEDFASTKLSDGNVIFRLDVGKEHSRTCARPTVFPYPPKRKTGLEGQKAYKGGTSATFCPACLITKGSVGGIKGVAGTGAIVVESKQAAGAGIGEAQAESLRRICDLHHVRFNEPNVRQINPRRRPLCRSSPKLSWRTQTTPGPDLGCHHHHHQVVDVPEEHLTKIILRPYHGGRLGERTSLGVATTPWHQKKTKSSGNWLESEADHDTRIFFLPRSGPEGEKTTRRAMISSETKRQMSTRLDAWAETPRWRAFPRVDLVRETRKMSIWQTGSPVMEELGKRTRPRGRNNAAIAAEYGVGVSTVSEWRKNRQKIEQWCSVLSAPNKKRKTMKESEHKKIDEGLYLWFSQNRERGVPISGPILRQKALDMSEDLTVTEAPDRFVASEGWLTRWKSRHGVRQLQICEEKLSADLSVVEEYKNKFQTILEENGYTPDQVDNCDETGLCYKIMPSKTIAGETENSAPGLKKNKERLTILACSNYSGRHKLRLMCIGKAKRPRTFKNWAVEVRPVYYRNKKSAWMNSFLFKEWFFKEFVPSARKFLKKIGLPQKAILVVDNAKCHLSEDELQSGDIKIHFLPPNVTAILQPMDQGVVENLKRNYRKYLLQYLLNEQNGGCTLLESIKKINLKEVIYWLADSWNHVKDSTIQKSWSKLIELNRVAINENFQEDSANEVNDLHDQWRLVQGRHTGIAIRSDTQAVTIVLQKEDAEGTLVEGYLRIGAVRCRVEKRIETKRCRRCWSFDHKTVGCKGPDRRKACYKCGKASHLAREGQNNLECPLCQEVGHRAGEGRCTKFQAALAAQRKKARSDGTDQNRPNQVPWDGARWQRYWHNGHTKEACGGLDRENLCCLFCNLEGHVSGGENCPKWTIDPASQPEKVDEEGQGEDTRPWSARLENERPELAYVQSSDQARTSSRASTAKDTSKHSVKRDESTDKSTKTFNQKETVLFPMRSARCFGGDLQNMQPFGKRQVETRLTSGRAASLDHSKADSNVPTITRRTDDNWKAWLKVVSDFCGSFRANSESIFVNKSNDNRPFVKLRLNNPEVEGLVDSGSNCTIIGKDGSDLINNHVNGKVFPSRLKAIRTADGKSHPVSKAIELEATLEASRRRIRVYVVPDLPHGVILGADQRGTIDVLRSVFESPSKGGKLGRTHKMTVCIDTGDTKPFKQRPYWWSLYMLAEGNKEIDRILENDVISPSDNPWSSPILLVKKSSGEHRLCFKGQLKNGFWQVRSFWQIPLDPDSRPKTAFAIPGRVILCRATSRLGGISKNVSSAEDESFEDSVGDRRAGGCAARRERRIFGAAEFRGPPRRQEISISWSSDPSHLERGGSIQFKYRTMPSNKTNKNGLLSPVVAGFNGGGPRVPGLRSCFWLPVASHRAGHTGARVPPWVLASFFGGGVIGNASLGDTVDFFGNAVMPATVGAAGAAVGHGEWHGGGLVDVVAVGGRSVSEKCPSLEARGGGGGVGPRRRLRTRREGPALWAVDPTDWSGWSGLRERGGFPAGSWDHWRRVRPWGSRRGSDVPGGPALRPPFLGIARCPSEPLPDLEGGPSGCLHEVGLAGQSSVQLLSDALQTVWRRWYPLIWHPANVAKISWRFGHLVWSFMCARRRNRGNPNNATIPEENVIGPNMIALTNEQFQQLLQGFRGTNPAPVVAGNDFPASGKFSKCQTRFDGKPTSDVSAFIDGLEVYKNCVNISDENAVRGLPMLLDGFAASWYQGIKATVTTWDEALTLLRSTFGARKPPHRVYPRAILSHLPAGTLSEEIQLDMVYGLLNVRIRERIPRDKVTSFTELLDMAREVEETFAEKREPTSEPKTATIVRCAYCKNAGHTKEDCQKLAKRNSSAATPTKAVAPKEIAKTAPSSTLKCFGWGKVGYTITNCPQCSSTPGSSTSFCTFNPKKNNETLVYPRLRPLFSINILGSQGTGLIDTAAKQSVAGETLYQLLKSKGQVFTKDTMTIKLADGSGKCENVLVARVSVGLADRPIELLTFSLLRPDEGASLSTEEKQIFNLLLEKNQDIFDVGGEATSYIEHSIDTGDHDPIAVPPYRMTPPRKEILRNEIERLLNENVIEKCESPWAAPVVMAPKKDGSIRLCVDFRRLNAVTVADSYPLPRLNDLIHSTTQTKFMTTIDLRAGYHQINVKGAHRDKTAFVYLHGLRFKVTHKWALILENYDYAVEHRAGKRMQHVDALSRCTPVMVIEENRFEQNLAIAQNLDPVIKALKSELELVAFVAIAGGCRCAKLVKMCITDIEVKGDLLLIHIPFTKTHKKRSQIGSYFVVRLWCRCENSEAFRWLEE</sequence>
<feature type="compositionally biased region" description="Polar residues" evidence="6">
    <location>
        <begin position="1091"/>
        <end position="1105"/>
    </location>
</feature>
<feature type="region of interest" description="Disordered" evidence="6">
    <location>
        <begin position="1045"/>
        <end position="1219"/>
    </location>
</feature>
<dbReference type="Proteomes" id="UP000719412">
    <property type="component" value="Unassembled WGS sequence"/>
</dbReference>
<dbReference type="PRINTS" id="PR01217">
    <property type="entry name" value="PRICHEXTENSN"/>
</dbReference>
<dbReference type="GO" id="GO:0004190">
    <property type="term" value="F:aspartic-type endopeptidase activity"/>
    <property type="evidence" value="ECO:0007669"/>
    <property type="project" value="InterPro"/>
</dbReference>
<feature type="compositionally biased region" description="Pro residues" evidence="6">
    <location>
        <begin position="700"/>
        <end position="713"/>
    </location>
</feature>
<evidence type="ECO:0000256" key="1">
    <source>
        <dbReference type="ARBA" id="ARBA00004123"/>
    </source>
</evidence>
<dbReference type="Gene3D" id="4.10.60.10">
    <property type="entry name" value="Zinc finger, CCHC-type"/>
    <property type="match status" value="1"/>
</dbReference>